<feature type="region of interest" description="Disordered" evidence="1">
    <location>
        <begin position="67"/>
        <end position="131"/>
    </location>
</feature>
<comment type="caution">
    <text evidence="2">The sequence shown here is derived from an EMBL/GenBank/DDBJ whole genome shotgun (WGS) entry which is preliminary data.</text>
</comment>
<dbReference type="EMBL" id="JASNQZ010000008">
    <property type="protein sequence ID" value="KAL0953700.1"/>
    <property type="molecule type" value="Genomic_DNA"/>
</dbReference>
<reference evidence="3" key="1">
    <citation type="submission" date="2024-06" db="EMBL/GenBank/DDBJ databases">
        <title>Multi-omics analyses provide insights into the biosynthesis of the anticancer antibiotic pleurotin in Hohenbuehelia grisea.</title>
        <authorList>
            <person name="Weaver J.A."/>
            <person name="Alberti F."/>
        </authorList>
    </citation>
    <scope>NUCLEOTIDE SEQUENCE [LARGE SCALE GENOMIC DNA]</scope>
    <source>
        <strain evidence="3">T-177</strain>
    </source>
</reference>
<feature type="compositionally biased region" description="Polar residues" evidence="1">
    <location>
        <begin position="113"/>
        <end position="126"/>
    </location>
</feature>
<protein>
    <submittedName>
        <fullName evidence="2">Uncharacterized protein</fullName>
    </submittedName>
</protein>
<name>A0ABR3JDY8_9AGAR</name>
<gene>
    <name evidence="2" type="ORF">HGRIS_004894</name>
</gene>
<evidence type="ECO:0000313" key="2">
    <source>
        <dbReference type="EMBL" id="KAL0953700.1"/>
    </source>
</evidence>
<organism evidence="2 3">
    <name type="scientific">Hohenbuehelia grisea</name>
    <dbReference type="NCBI Taxonomy" id="104357"/>
    <lineage>
        <taxon>Eukaryota</taxon>
        <taxon>Fungi</taxon>
        <taxon>Dikarya</taxon>
        <taxon>Basidiomycota</taxon>
        <taxon>Agaricomycotina</taxon>
        <taxon>Agaricomycetes</taxon>
        <taxon>Agaricomycetidae</taxon>
        <taxon>Agaricales</taxon>
        <taxon>Pleurotineae</taxon>
        <taxon>Pleurotaceae</taxon>
        <taxon>Hohenbuehelia</taxon>
    </lineage>
</organism>
<proteinExistence type="predicted"/>
<evidence type="ECO:0000313" key="3">
    <source>
        <dbReference type="Proteomes" id="UP001556367"/>
    </source>
</evidence>
<accession>A0ABR3JDY8</accession>
<sequence length="157" mass="15939">MSNLRPSDLLHTGIYGVAPRAVQTALCGGDAPQSSRASPPELASCIFNRIDRCLVGGVSVAVGSNPAGILKTEKGSRTGQSASVHFPNGEVTNSRAAAAPVAPAKGSSPAPTVNASSTAKQSSANAPSGIEAKVAIEPDACTLDRLDPVYNHTRDHP</sequence>
<feature type="compositionally biased region" description="Low complexity" evidence="1">
    <location>
        <begin position="94"/>
        <end position="111"/>
    </location>
</feature>
<evidence type="ECO:0000256" key="1">
    <source>
        <dbReference type="SAM" id="MobiDB-lite"/>
    </source>
</evidence>
<keyword evidence="3" id="KW-1185">Reference proteome</keyword>
<dbReference type="Proteomes" id="UP001556367">
    <property type="component" value="Unassembled WGS sequence"/>
</dbReference>